<dbReference type="PROSITE" id="PS50987">
    <property type="entry name" value="HTH_ARSR_2"/>
    <property type="match status" value="1"/>
</dbReference>
<gene>
    <name evidence="2" type="ORF">NVIE_029230</name>
</gene>
<proteinExistence type="predicted"/>
<evidence type="ECO:0000259" key="1">
    <source>
        <dbReference type="PROSITE" id="PS50987"/>
    </source>
</evidence>
<accession>A0A060HUV1</accession>
<evidence type="ECO:0000313" key="3">
    <source>
        <dbReference type="Proteomes" id="UP000027093"/>
    </source>
</evidence>
<dbReference type="GeneID" id="74948158"/>
<dbReference type="GO" id="GO:0003700">
    <property type="term" value="F:DNA-binding transcription factor activity"/>
    <property type="evidence" value="ECO:0007669"/>
    <property type="project" value="InterPro"/>
</dbReference>
<dbReference type="InterPro" id="IPR011991">
    <property type="entry name" value="ArsR-like_HTH"/>
</dbReference>
<organism evidence="2 3">
    <name type="scientific">Nitrososphaera viennensis EN76</name>
    <dbReference type="NCBI Taxonomy" id="926571"/>
    <lineage>
        <taxon>Archaea</taxon>
        <taxon>Nitrososphaerota</taxon>
        <taxon>Nitrososphaeria</taxon>
        <taxon>Nitrososphaerales</taxon>
        <taxon>Nitrososphaeraceae</taxon>
        <taxon>Nitrososphaera</taxon>
    </lineage>
</organism>
<dbReference type="InterPro" id="IPR001845">
    <property type="entry name" value="HTH_ArsR_DNA-bd_dom"/>
</dbReference>
<sequence>MAAERQPTEGVGSLFFELAGDLRLSMLSRLSEKDYRLSQLASELDATMQEAHRNMTRLIESGLVSKGREGELVLTAYGRTVVSLVPSYDFLYRHRDFFADHSLGDLPPKFVQRLGSFRGCEMVHGVMAILQRWKTLYSSSDTFIKEIMAQVPLDLIETISARVDEGVKFSYIFASNAVVPKGRTQLLQKVGWRNFINKGLVERRMLPDVKVMTIFNEKQGCVMFPNQKGEPDLNVMFYGESAEFLEWCNDFFNHQWSSADAFDEGKLKHEV</sequence>
<name>A0A060HUV1_9ARCH</name>
<feature type="domain" description="HTH arsR-type" evidence="1">
    <location>
        <begin position="3"/>
        <end position="97"/>
    </location>
</feature>
<keyword evidence="3" id="KW-1185">Reference proteome</keyword>
<dbReference type="STRING" id="926571.NVIE_029230"/>
<dbReference type="KEGG" id="nvn:NVIE_029230"/>
<dbReference type="Gene3D" id="1.10.10.10">
    <property type="entry name" value="Winged helix-like DNA-binding domain superfamily/Winged helix DNA-binding domain"/>
    <property type="match status" value="1"/>
</dbReference>
<dbReference type="AlphaFoldDB" id="A0A060HUV1"/>
<protein>
    <submittedName>
        <fullName evidence="2">Putative transcriptional regulator, ArsR family</fullName>
    </submittedName>
</protein>
<dbReference type="InterPro" id="IPR036388">
    <property type="entry name" value="WH-like_DNA-bd_sf"/>
</dbReference>
<dbReference type="RefSeq" id="WP_075055805.1">
    <property type="nucleotide sequence ID" value="NZ_CP007536.1"/>
</dbReference>
<reference evidence="2 3" key="1">
    <citation type="journal article" date="2014" name="Int. J. Syst. Evol. Microbiol.">
        <title>Nitrososphaera viennensis gen. nov., sp. nov., an aerobic and mesophilic, ammonia-oxidizing archaeon from soil and a member of the archaeal phylum Thaumarchaeota.</title>
        <authorList>
            <person name="Stieglmeier M."/>
            <person name="Klingl A."/>
            <person name="Alves R.J."/>
            <person name="Rittmann S.K."/>
            <person name="Melcher M."/>
            <person name="Leisch N."/>
            <person name="Schleper C."/>
        </authorList>
    </citation>
    <scope>NUCLEOTIDE SEQUENCE [LARGE SCALE GENOMIC DNA]</scope>
    <source>
        <strain evidence="2">EN76</strain>
    </source>
</reference>
<dbReference type="EMBL" id="CP007536">
    <property type="protein sequence ID" value="AIC17201.1"/>
    <property type="molecule type" value="Genomic_DNA"/>
</dbReference>
<dbReference type="OrthoDB" id="11410at2157"/>
<dbReference type="HOGENOM" id="CLU_062767_3_0_2"/>
<dbReference type="CDD" id="cd00090">
    <property type="entry name" value="HTH_ARSR"/>
    <property type="match status" value="1"/>
</dbReference>
<evidence type="ECO:0000313" key="2">
    <source>
        <dbReference type="EMBL" id="AIC17201.1"/>
    </source>
</evidence>
<dbReference type="InterPro" id="IPR036390">
    <property type="entry name" value="WH_DNA-bd_sf"/>
</dbReference>
<dbReference type="Proteomes" id="UP000027093">
    <property type="component" value="Chromosome"/>
</dbReference>
<dbReference type="SUPFAM" id="SSF46785">
    <property type="entry name" value="Winged helix' DNA-binding domain"/>
    <property type="match status" value="1"/>
</dbReference>